<keyword evidence="1" id="KW-1133">Transmembrane helix</keyword>
<organism evidence="2 3">
    <name type="scientific">Actinomadura verrucosospora</name>
    <dbReference type="NCBI Taxonomy" id="46165"/>
    <lineage>
        <taxon>Bacteria</taxon>
        <taxon>Bacillati</taxon>
        <taxon>Actinomycetota</taxon>
        <taxon>Actinomycetes</taxon>
        <taxon>Streptosporangiales</taxon>
        <taxon>Thermomonosporaceae</taxon>
        <taxon>Actinomadura</taxon>
    </lineage>
</organism>
<accession>A0A7D3W102</accession>
<keyword evidence="1" id="KW-0472">Membrane</keyword>
<proteinExistence type="predicted"/>
<evidence type="ECO:0000313" key="3">
    <source>
        <dbReference type="Proteomes" id="UP000501240"/>
    </source>
</evidence>
<gene>
    <name evidence="2" type="ORF">ACTIVE_5335</name>
</gene>
<dbReference type="AlphaFoldDB" id="A0A7D3W102"/>
<keyword evidence="1" id="KW-0812">Transmembrane</keyword>
<keyword evidence="3" id="KW-1185">Reference proteome</keyword>
<dbReference type="Proteomes" id="UP000501240">
    <property type="component" value="Chromosome"/>
</dbReference>
<protein>
    <submittedName>
        <fullName evidence="2">Uncharacterized protein</fullName>
    </submittedName>
</protein>
<dbReference type="EMBL" id="CP053892">
    <property type="protein sequence ID" value="QKG23692.1"/>
    <property type="molecule type" value="Genomic_DNA"/>
</dbReference>
<evidence type="ECO:0000256" key="1">
    <source>
        <dbReference type="SAM" id="Phobius"/>
    </source>
</evidence>
<feature type="transmembrane region" description="Helical" evidence="1">
    <location>
        <begin position="6"/>
        <end position="33"/>
    </location>
</feature>
<name>A0A7D3W102_ACTVE</name>
<sequence length="37" mass="3724">MGSIGFVEIVVLLAVLGLGVAFVVGLVLAVVAISKRL</sequence>
<reference evidence="2 3" key="1">
    <citation type="submission" date="2020-05" db="EMBL/GenBank/DDBJ databases">
        <title>Actinomadura verrucosospora NRRL-B18236 (PFL_A860) Genome sequencing and assembly.</title>
        <authorList>
            <person name="Samborskyy M."/>
        </authorList>
    </citation>
    <scope>NUCLEOTIDE SEQUENCE [LARGE SCALE GENOMIC DNA]</scope>
    <source>
        <strain evidence="2 3">NRRL:B18236</strain>
    </source>
</reference>
<evidence type="ECO:0000313" key="2">
    <source>
        <dbReference type="EMBL" id="QKG23692.1"/>
    </source>
</evidence>